<protein>
    <submittedName>
        <fullName evidence="3">Uncharacterized protein</fullName>
    </submittedName>
</protein>
<sequence>MQHSLSNLLCNNLLIYFNLILTILKINIIFNVYNLINLKFMGKKRKGTKKVNKIKLEPEILTGTAELQSIHFKTLKAIGDGNFDEDDALWPYKGPYLNILTVLLVQGVCNEDYLNLGIHIFKSLIPVLDGQNAISRNLKNKILINIKIAAENICYMVNYRADAKVENFVRLLNLLLDQADKLKDLDESTQGIDPTNELKAIFQNNILPRKIEFITKCYEKLGINYVKPKNIREIQLINRNIEKKEDDLSKQMGLYCSDIDTSIANLVFHLSVGHQPNASDILALYNLSNIKRLDGRKEYTHSEKVEQQKYRLKQITPFYLYEADWRSLKTFAQVLQDNNIQTGYNDSFLINGLNSSSYFIIDQPTTEDNIKEAYEISQLAFDCSAKDNLKENNKTEIAESLYGIIRFFYAARDIPKASECLFEALRLCPDLDSPQKIQEYIFKLAEIIKEDTIREYWLKKLCLKLPLEKSLHEEFYNYLKMSLNLGDSSDHEYLKTYQEVHQKLEAEIDSPEMKTLINFIFHKKSATFYASNCQLDEAIRALSDLEQINGFSRNTKTKAKLIALYFLSSYPEIAPLVDNLDTDWVNYPPSFSSVMSHIYFNLSQVIPDQNEKYLAKSLEYLSLSNTIPAQSVQPYVVYLNTVVIMEAVNQGVEYSQHLQALKSLDKKTYHYITGLIRKKKYLEEVNKIPQKEGESESLASCISTEKLEEKKTQLPSLPFEPEEQRALTDLGIMLQSGSKDELLDNSPTTSPLSTSSEEYDDDSDMSEAFHEGALTWDQVMKEWNEYHKALKFQIKSSKEKEIFGIDNQTTIPGAWEFNDDIILEQDVEKIHDKKDSFVFFYKLDKLPKITKQRILNSLKETTCTSKSKVVRDSNSLEKAKTNTDGRAIIEYKITDAYTNKELIVITEFINHPTVSRLSRSKKSTSESYKSFVSLEDRQQAIGEDEALNIVDKNDAAFESFVGERFSPDIFSSKLSGEVTEHDEALPV</sequence>
<organism evidence="3 4">
    <name type="scientific">Candidatus Phycorickettsia trachydisci</name>
    <dbReference type="NCBI Taxonomy" id="2115978"/>
    <lineage>
        <taxon>Bacteria</taxon>
        <taxon>Pseudomonadati</taxon>
        <taxon>Pseudomonadota</taxon>
        <taxon>Alphaproteobacteria</taxon>
        <taxon>Rickettsiales</taxon>
        <taxon>Rickettsiaceae</taxon>
        <taxon>Candidatus Phycorickettsia</taxon>
    </lineage>
</organism>
<reference evidence="3 4" key="1">
    <citation type="submission" date="2018-03" db="EMBL/GenBank/DDBJ databases">
        <title>A gene transfer event suggests a long-term partnership between eustigmatophyte algae and a novel lineage of endosymbiotic bacteria.</title>
        <authorList>
            <person name="Yurchenko T."/>
            <person name="Sevcikova T."/>
            <person name="Pribyl P."/>
            <person name="El Karkouri K."/>
            <person name="Klimes V."/>
            <person name="Amaral R."/>
            <person name="Zbrankova V."/>
            <person name="Kim E."/>
            <person name="Raoult D."/>
            <person name="Santos L.M.A."/>
            <person name="Elias M."/>
        </authorList>
    </citation>
    <scope>NUCLEOTIDE SEQUENCE [LARGE SCALE GENOMIC DNA]</scope>
    <source>
        <strain evidence="3">CCALA 838</strain>
    </source>
</reference>
<evidence type="ECO:0000256" key="1">
    <source>
        <dbReference type="SAM" id="MobiDB-lite"/>
    </source>
</evidence>
<accession>A0A2P1P9Z1</accession>
<keyword evidence="2" id="KW-0812">Transmembrane</keyword>
<dbReference type="KEGG" id="ptc:phytr_11550"/>
<evidence type="ECO:0000256" key="2">
    <source>
        <dbReference type="SAM" id="Phobius"/>
    </source>
</evidence>
<gene>
    <name evidence="3" type="ORF">phytr_11550</name>
</gene>
<feature type="compositionally biased region" description="Low complexity" evidence="1">
    <location>
        <begin position="746"/>
        <end position="756"/>
    </location>
</feature>
<keyword evidence="2" id="KW-0472">Membrane</keyword>
<keyword evidence="4" id="KW-1185">Reference proteome</keyword>
<proteinExistence type="predicted"/>
<feature type="transmembrane region" description="Helical" evidence="2">
    <location>
        <begin position="13"/>
        <end position="36"/>
    </location>
</feature>
<evidence type="ECO:0000313" key="3">
    <source>
        <dbReference type="EMBL" id="AVP88080.1"/>
    </source>
</evidence>
<feature type="region of interest" description="Disordered" evidence="1">
    <location>
        <begin position="738"/>
        <end position="763"/>
    </location>
</feature>
<dbReference type="AlphaFoldDB" id="A0A2P1P9Z1"/>
<keyword evidence="2" id="KW-1133">Transmembrane helix</keyword>
<dbReference type="EMBL" id="CP027845">
    <property type="protein sequence ID" value="AVP88080.1"/>
    <property type="molecule type" value="Genomic_DNA"/>
</dbReference>
<evidence type="ECO:0000313" key="4">
    <source>
        <dbReference type="Proteomes" id="UP000241762"/>
    </source>
</evidence>
<dbReference type="Proteomes" id="UP000241762">
    <property type="component" value="Chromosome"/>
</dbReference>
<name>A0A2P1P9Z1_9RICK</name>